<reference evidence="1" key="1">
    <citation type="submission" date="2014-12" db="EMBL/GenBank/DDBJ databases">
        <title>Insight into the proteome of Arion vulgaris.</title>
        <authorList>
            <person name="Aradska J."/>
            <person name="Bulat T."/>
            <person name="Smidak R."/>
            <person name="Sarate P."/>
            <person name="Gangsoo J."/>
            <person name="Sialana F."/>
            <person name="Bilban M."/>
            <person name="Lubec G."/>
        </authorList>
    </citation>
    <scope>NUCLEOTIDE SEQUENCE</scope>
    <source>
        <tissue evidence="1">Skin</tissue>
    </source>
</reference>
<feature type="non-terminal residue" evidence="1">
    <location>
        <position position="1"/>
    </location>
</feature>
<dbReference type="EMBL" id="HACG01024688">
    <property type="protein sequence ID" value="CEK71553.1"/>
    <property type="molecule type" value="Transcribed_RNA"/>
</dbReference>
<dbReference type="AlphaFoldDB" id="A0A0B6ZSN6"/>
<gene>
    <name evidence="1" type="primary">ORF78868</name>
</gene>
<protein>
    <submittedName>
        <fullName evidence="1">Uncharacterized protein</fullName>
    </submittedName>
</protein>
<name>A0A0B6ZSN6_9EUPU</name>
<proteinExistence type="predicted"/>
<sequence length="52" mass="5440">KGVGTYGVSHHVQGIGKVGLLQFLVSSHTDGIEKQFLVECNVGQHSGTCAES</sequence>
<organism evidence="1">
    <name type="scientific">Arion vulgaris</name>
    <dbReference type="NCBI Taxonomy" id="1028688"/>
    <lineage>
        <taxon>Eukaryota</taxon>
        <taxon>Metazoa</taxon>
        <taxon>Spiralia</taxon>
        <taxon>Lophotrochozoa</taxon>
        <taxon>Mollusca</taxon>
        <taxon>Gastropoda</taxon>
        <taxon>Heterobranchia</taxon>
        <taxon>Euthyneura</taxon>
        <taxon>Panpulmonata</taxon>
        <taxon>Eupulmonata</taxon>
        <taxon>Stylommatophora</taxon>
        <taxon>Helicina</taxon>
        <taxon>Arionoidea</taxon>
        <taxon>Arionidae</taxon>
        <taxon>Arion</taxon>
    </lineage>
</organism>
<evidence type="ECO:0000313" key="1">
    <source>
        <dbReference type="EMBL" id="CEK71553.1"/>
    </source>
</evidence>
<accession>A0A0B6ZSN6</accession>